<dbReference type="Proteomes" id="UP000558113">
    <property type="component" value="Unassembled WGS sequence"/>
</dbReference>
<keyword evidence="2" id="KW-0732">Signal</keyword>
<feature type="chain" id="PRO_5038622995" evidence="2">
    <location>
        <begin position="21"/>
        <end position="181"/>
    </location>
</feature>
<evidence type="ECO:0000313" key="3">
    <source>
        <dbReference type="EMBL" id="NBC70563.1"/>
    </source>
</evidence>
<reference evidence="3 4" key="1">
    <citation type="submission" date="2020-01" db="EMBL/GenBank/DDBJ databases">
        <title>Paenibacillus soybeanensis sp. nov. isolated from the nodules of soybean (Glycine max(L.) Merr).</title>
        <authorList>
            <person name="Wang H."/>
        </authorList>
    </citation>
    <scope>NUCLEOTIDE SEQUENCE [LARGE SCALE GENOMIC DNA]</scope>
    <source>
        <strain evidence="3 4">DSM 23054</strain>
    </source>
</reference>
<proteinExistence type="predicted"/>
<accession>A0A7X5BXI4</accession>
<dbReference type="EMBL" id="JAAAMU010000007">
    <property type="protein sequence ID" value="NBC70563.1"/>
    <property type="molecule type" value="Genomic_DNA"/>
</dbReference>
<gene>
    <name evidence="3" type="ORF">GT003_16290</name>
</gene>
<evidence type="ECO:0000256" key="1">
    <source>
        <dbReference type="SAM" id="MobiDB-lite"/>
    </source>
</evidence>
<dbReference type="AlphaFoldDB" id="A0A7X5BXI4"/>
<evidence type="ECO:0000313" key="4">
    <source>
        <dbReference type="Proteomes" id="UP000558113"/>
    </source>
</evidence>
<keyword evidence="4" id="KW-1185">Reference proteome</keyword>
<sequence>MRIRFTLGLIVLAISLTSCGSSKDTPADADADGRPTTDSSVTQGDFTYRLVTSKPEYQHGEHVSIYAELTYVGNEPSVTIDHSDSPFYFPIQERTRNYAIDYAISDVGASTTLVHGEPLRGSFDGGGAYGGDDRQAYKDFIEDYWKNGFPKGYYEVNGFADFSVSGQRVKIGTRIDFIVGD</sequence>
<protein>
    <submittedName>
        <fullName evidence="3">Uncharacterized protein</fullName>
    </submittedName>
</protein>
<evidence type="ECO:0000256" key="2">
    <source>
        <dbReference type="SAM" id="SignalP"/>
    </source>
</evidence>
<dbReference type="OrthoDB" id="2426241at2"/>
<dbReference type="RefSeq" id="WP_161699619.1">
    <property type="nucleotide sequence ID" value="NZ_JAAAMU010000007.1"/>
</dbReference>
<organism evidence="3 4">
    <name type="scientific">Paenibacillus sacheonensis</name>
    <dbReference type="NCBI Taxonomy" id="742054"/>
    <lineage>
        <taxon>Bacteria</taxon>
        <taxon>Bacillati</taxon>
        <taxon>Bacillota</taxon>
        <taxon>Bacilli</taxon>
        <taxon>Bacillales</taxon>
        <taxon>Paenibacillaceae</taxon>
        <taxon>Paenibacillus</taxon>
    </lineage>
</organism>
<comment type="caution">
    <text evidence="3">The sequence shown here is derived from an EMBL/GenBank/DDBJ whole genome shotgun (WGS) entry which is preliminary data.</text>
</comment>
<feature type="region of interest" description="Disordered" evidence="1">
    <location>
        <begin position="20"/>
        <end position="42"/>
    </location>
</feature>
<name>A0A7X5BXI4_9BACL</name>
<dbReference type="PROSITE" id="PS51257">
    <property type="entry name" value="PROKAR_LIPOPROTEIN"/>
    <property type="match status" value="1"/>
</dbReference>
<feature type="signal peptide" evidence="2">
    <location>
        <begin position="1"/>
        <end position="20"/>
    </location>
</feature>